<dbReference type="InterPro" id="IPR050639">
    <property type="entry name" value="SSR_resolvase"/>
</dbReference>
<dbReference type="AlphaFoldDB" id="A0A1M6L2Z3"/>
<dbReference type="Pfam" id="PF00239">
    <property type="entry name" value="Resolvase"/>
    <property type="match status" value="1"/>
</dbReference>
<reference evidence="3 4" key="1">
    <citation type="submission" date="2016-11" db="EMBL/GenBank/DDBJ databases">
        <authorList>
            <person name="Jaros S."/>
            <person name="Januszkiewicz K."/>
            <person name="Wedrychowicz H."/>
        </authorList>
    </citation>
    <scope>NUCLEOTIDE SEQUENCE [LARGE SCALE GENOMIC DNA]</scope>
    <source>
        <strain evidence="3 4">DSM 21864</strain>
    </source>
</reference>
<dbReference type="InterPro" id="IPR006119">
    <property type="entry name" value="Resolv_N"/>
</dbReference>
<dbReference type="GO" id="GO:0003677">
    <property type="term" value="F:DNA binding"/>
    <property type="evidence" value="ECO:0007669"/>
    <property type="project" value="InterPro"/>
</dbReference>
<dbReference type="Pfam" id="PF13408">
    <property type="entry name" value="Zn_ribbon_recom"/>
    <property type="match status" value="1"/>
</dbReference>
<dbReference type="EMBL" id="FQZO01000006">
    <property type="protein sequence ID" value="SHJ65570.1"/>
    <property type="molecule type" value="Genomic_DNA"/>
</dbReference>
<dbReference type="SUPFAM" id="SSF53041">
    <property type="entry name" value="Resolvase-like"/>
    <property type="match status" value="1"/>
</dbReference>
<dbReference type="InterPro" id="IPR038109">
    <property type="entry name" value="DNA_bind_recomb_sf"/>
</dbReference>
<keyword evidence="4" id="KW-1185">Reference proteome</keyword>
<dbReference type="Gene3D" id="3.40.50.1390">
    <property type="entry name" value="Resolvase, N-terminal catalytic domain"/>
    <property type="match status" value="1"/>
</dbReference>
<name>A0A1M6L2Z3_9CLOT</name>
<dbReference type="Gene3D" id="3.90.1750.20">
    <property type="entry name" value="Putative Large Serine Recombinase, Chain B, Domain 2"/>
    <property type="match status" value="1"/>
</dbReference>
<dbReference type="PANTHER" id="PTHR30461">
    <property type="entry name" value="DNA-INVERTASE FROM LAMBDOID PROPHAGE"/>
    <property type="match status" value="1"/>
</dbReference>
<dbReference type="SMART" id="SM00857">
    <property type="entry name" value="Resolvase"/>
    <property type="match status" value="1"/>
</dbReference>
<evidence type="ECO:0000313" key="4">
    <source>
        <dbReference type="Proteomes" id="UP000184080"/>
    </source>
</evidence>
<dbReference type="PROSITE" id="PS51737">
    <property type="entry name" value="RECOMBINASE_DNA_BIND"/>
    <property type="match status" value="1"/>
</dbReference>
<evidence type="ECO:0000259" key="1">
    <source>
        <dbReference type="PROSITE" id="PS51736"/>
    </source>
</evidence>
<evidence type="ECO:0000313" key="3">
    <source>
        <dbReference type="EMBL" id="SHJ65570.1"/>
    </source>
</evidence>
<dbReference type="InterPro" id="IPR036162">
    <property type="entry name" value="Resolvase-like_N_sf"/>
</dbReference>
<dbReference type="InterPro" id="IPR025827">
    <property type="entry name" value="Zn_ribbon_recom_dom"/>
</dbReference>
<dbReference type="STRING" id="1121298.SAMN05444401_3589"/>
<dbReference type="OrthoDB" id="9781670at2"/>
<dbReference type="Proteomes" id="UP000184080">
    <property type="component" value="Unassembled WGS sequence"/>
</dbReference>
<sequence>MFVSLKVAIYGRKSVETDKGDSIRSQLDICKDYFLRKDPNTEFVEFEDEGYSGGNTNRPDFKSLMIRAKNREFDAVGCYKIDRIARNVVDFVNIYDELNKLDIKLISVTEGFDPSTAIGKLIMMILASFAEMERENIKQRVKDSMRELAKSGKWTGGTLPFGYTTIRVTEGSKKASYLSVDNDNVDLVKEIFNIYLETGSMHKVQKWLYDEKNIKWCLSTVKNILTSPVYVMANKEIVNYLNNFGEVFGKPNGESGILTYNRRPYTNGKHRWNDKSMFYSISKHNGIIEPNLWLRTQSLQEKNKVSPRPKASQISYLTGVLKCSKCKSSMTVSHNHKNKDGSISYVYICTGRKAYGANYCDCKQVKRSILDKEIEDELNSYVNLDIEQFKEILGTALEDDGLKNRISSIKKKIESNSNKINNLVDKLSMLSNAAGAAILSKIEILTKENEVLKKDLLFAEQEQLLNSQSADVEEKYEALKQLANVLDTNEIDIKRRLLECAVKEILWNSDTGYANIVI</sequence>
<dbReference type="InterPro" id="IPR011109">
    <property type="entry name" value="DNA_bind_recombinase_dom"/>
</dbReference>
<evidence type="ECO:0000259" key="2">
    <source>
        <dbReference type="PROSITE" id="PS51737"/>
    </source>
</evidence>
<dbReference type="PROSITE" id="PS51736">
    <property type="entry name" value="RECOMBINASES_3"/>
    <property type="match status" value="1"/>
</dbReference>
<organism evidence="3 4">
    <name type="scientific">Clostridium amylolyticum</name>
    <dbReference type="NCBI Taxonomy" id="1121298"/>
    <lineage>
        <taxon>Bacteria</taxon>
        <taxon>Bacillati</taxon>
        <taxon>Bacillota</taxon>
        <taxon>Clostridia</taxon>
        <taxon>Eubacteriales</taxon>
        <taxon>Clostridiaceae</taxon>
        <taxon>Clostridium</taxon>
    </lineage>
</organism>
<proteinExistence type="predicted"/>
<dbReference type="CDD" id="cd00338">
    <property type="entry name" value="Ser_Recombinase"/>
    <property type="match status" value="1"/>
</dbReference>
<dbReference type="GO" id="GO:0000150">
    <property type="term" value="F:DNA strand exchange activity"/>
    <property type="evidence" value="ECO:0007669"/>
    <property type="project" value="InterPro"/>
</dbReference>
<feature type="domain" description="Resolvase/invertase-type recombinase catalytic" evidence="1">
    <location>
        <begin position="6"/>
        <end position="152"/>
    </location>
</feature>
<dbReference type="PANTHER" id="PTHR30461:SF23">
    <property type="entry name" value="DNA RECOMBINASE-RELATED"/>
    <property type="match status" value="1"/>
</dbReference>
<protein>
    <submittedName>
        <fullName evidence="3">Site-specific DNA recombinase</fullName>
    </submittedName>
</protein>
<feature type="domain" description="Recombinase" evidence="2">
    <location>
        <begin position="160"/>
        <end position="306"/>
    </location>
</feature>
<accession>A0A1M6L2Z3</accession>
<dbReference type="Pfam" id="PF07508">
    <property type="entry name" value="Recombinase"/>
    <property type="match status" value="1"/>
</dbReference>
<gene>
    <name evidence="3" type="ORF">SAMN05444401_3589</name>
</gene>